<accession>A0ACB9WFK0</accession>
<proteinExistence type="predicted"/>
<name>A0ACB9WFK0_CHAAC</name>
<evidence type="ECO:0000313" key="2">
    <source>
        <dbReference type="Proteomes" id="UP001057452"/>
    </source>
</evidence>
<comment type="caution">
    <text evidence="1">The sequence shown here is derived from an EMBL/GenBank/DDBJ whole genome shotgun (WGS) entry which is preliminary data.</text>
</comment>
<evidence type="ECO:0000313" key="1">
    <source>
        <dbReference type="EMBL" id="KAI4811635.1"/>
    </source>
</evidence>
<gene>
    <name evidence="1" type="ORF">KUCAC02_014514</name>
</gene>
<dbReference type="Proteomes" id="UP001057452">
    <property type="component" value="Chromosome 16"/>
</dbReference>
<dbReference type="EMBL" id="CM043800">
    <property type="protein sequence ID" value="KAI4811635.1"/>
    <property type="molecule type" value="Genomic_DNA"/>
</dbReference>
<reference evidence="1" key="1">
    <citation type="submission" date="2022-05" db="EMBL/GenBank/DDBJ databases">
        <title>Chromosome-level genome of Chaenocephalus aceratus.</title>
        <authorList>
            <person name="Park H."/>
        </authorList>
    </citation>
    <scope>NUCLEOTIDE SEQUENCE</scope>
    <source>
        <strain evidence="1">KU_202001</strain>
    </source>
</reference>
<organism evidence="1 2">
    <name type="scientific">Chaenocephalus aceratus</name>
    <name type="common">Blackfin icefish</name>
    <name type="synonym">Chaenichthys aceratus</name>
    <dbReference type="NCBI Taxonomy" id="36190"/>
    <lineage>
        <taxon>Eukaryota</taxon>
        <taxon>Metazoa</taxon>
        <taxon>Chordata</taxon>
        <taxon>Craniata</taxon>
        <taxon>Vertebrata</taxon>
        <taxon>Euteleostomi</taxon>
        <taxon>Actinopterygii</taxon>
        <taxon>Neopterygii</taxon>
        <taxon>Teleostei</taxon>
        <taxon>Neoteleostei</taxon>
        <taxon>Acanthomorphata</taxon>
        <taxon>Eupercaria</taxon>
        <taxon>Perciformes</taxon>
        <taxon>Notothenioidei</taxon>
        <taxon>Channichthyidae</taxon>
        <taxon>Chaenocephalus</taxon>
    </lineage>
</organism>
<protein>
    <submittedName>
        <fullName evidence="1">Uncharacterized protein</fullName>
    </submittedName>
</protein>
<keyword evidence="2" id="KW-1185">Reference proteome</keyword>
<sequence>MPGPGSTSRQCSSCCMSLNVACKTCKFCKAVQPRKLRLNKKMEKFDTKANTWVQAQKRNATSSHLRDQAALVLEKCQALGARGVLFLARPGIKKDWTCEAMMPRCNVSTDASTCLRKMAVLFEFVAKGWSHTEPAAASEAPQPPAENSPATSKVHIATADTPTECSGNLSEEMHTLTLIPVPAASTDSLPSPSAASQPGRRKKGLPTERSSTPRAATSVANGCRSATGEGMKKRNKVGGKWEDTWEPASQFSQGHQRTLICTSVNQQLKGEHSFKPRSPLVLSFTFIPVILQEIALCFDLRS</sequence>